<dbReference type="Proteomes" id="UP000094969">
    <property type="component" value="Chromosome"/>
</dbReference>
<keyword evidence="2" id="KW-1185">Reference proteome</keyword>
<name>A0A1D7U3Q8_9HYPH</name>
<sequence length="66" mass="7491">MGCARSVAVFVPQRGQYQVTFNVCNGMPDKTINSVQIEVEIVHLIVLRGPTRTPQFTSWILMKKKQ</sequence>
<dbReference type="AlphaFoldDB" id="A0A1D7U3Q8"/>
<evidence type="ECO:0000313" key="2">
    <source>
        <dbReference type="Proteomes" id="UP000094969"/>
    </source>
</evidence>
<dbReference type="KEGG" id="bvv:BHK69_17530"/>
<evidence type="ECO:0000313" key="1">
    <source>
        <dbReference type="EMBL" id="AOO82010.1"/>
    </source>
</evidence>
<protein>
    <submittedName>
        <fullName evidence="1">Uncharacterized protein</fullName>
    </submittedName>
</protein>
<gene>
    <name evidence="1" type="ORF">BHK69_17530</name>
</gene>
<accession>A0A1D7U3Q8</accession>
<organism evidence="1 2">
    <name type="scientific">Bosea vaviloviae</name>
    <dbReference type="NCBI Taxonomy" id="1526658"/>
    <lineage>
        <taxon>Bacteria</taxon>
        <taxon>Pseudomonadati</taxon>
        <taxon>Pseudomonadota</taxon>
        <taxon>Alphaproteobacteria</taxon>
        <taxon>Hyphomicrobiales</taxon>
        <taxon>Boseaceae</taxon>
        <taxon>Bosea</taxon>
    </lineage>
</organism>
<proteinExistence type="predicted"/>
<dbReference type="EMBL" id="CP017147">
    <property type="protein sequence ID" value="AOO82010.1"/>
    <property type="molecule type" value="Genomic_DNA"/>
</dbReference>
<reference evidence="1 2" key="1">
    <citation type="journal article" date="2015" name="Antonie Van Leeuwenhoek">
        <title>Bosea vaviloviae sp. nov., a new species of slow-growing rhizobia isolated from nodules of the relict species Vavilovia formosa (Stev.) Fed.</title>
        <authorList>
            <person name="Safronova V.I."/>
            <person name="Kuznetsova I.G."/>
            <person name="Sazanova A.L."/>
            <person name="Kimeklis A.K."/>
            <person name="Belimov A.A."/>
            <person name="Andronov E.E."/>
            <person name="Pinaev A.G."/>
            <person name="Chizhevskaya E.P."/>
            <person name="Pukhaev A.R."/>
            <person name="Popov K.P."/>
            <person name="Willems A."/>
            <person name="Tikhonovich I.A."/>
        </authorList>
    </citation>
    <scope>NUCLEOTIDE SEQUENCE [LARGE SCALE GENOMIC DNA]</scope>
    <source>
        <strain evidence="1 2">Vaf18</strain>
    </source>
</reference>